<reference evidence="3" key="1">
    <citation type="submission" date="2020-07" db="EMBL/GenBank/DDBJ databases">
        <title>Huge and variable diversity of episymbiotic CPR bacteria and DPANN archaea in groundwater ecosystems.</title>
        <authorList>
            <person name="He C.Y."/>
            <person name="Keren R."/>
            <person name="Whittaker M."/>
            <person name="Farag I.F."/>
            <person name="Doudna J."/>
            <person name="Cate J.H.D."/>
            <person name="Banfield J.F."/>
        </authorList>
    </citation>
    <scope>NUCLEOTIDE SEQUENCE</scope>
    <source>
        <strain evidence="3">NC_groundwater_1296_Ag_S-0.2um_52_80</strain>
    </source>
</reference>
<name>A0A8T3YN15_9ARCH</name>
<organism evidence="3 4">
    <name type="scientific">Candidatus Iainarchaeum sp</name>
    <dbReference type="NCBI Taxonomy" id="3101447"/>
    <lineage>
        <taxon>Archaea</taxon>
        <taxon>Candidatus Iainarchaeota</taxon>
        <taxon>Candidatus Iainarchaeia</taxon>
        <taxon>Candidatus Iainarchaeales</taxon>
        <taxon>Candidatus Iainarchaeaceae</taxon>
        <taxon>Candidatus Iainarchaeum</taxon>
    </lineage>
</organism>
<dbReference type="Pfam" id="PF07282">
    <property type="entry name" value="Cas12f1-like_TNB"/>
    <property type="match status" value="1"/>
</dbReference>
<gene>
    <name evidence="3" type="ORF">HY544_04135</name>
</gene>
<dbReference type="InterPro" id="IPR010095">
    <property type="entry name" value="Cas12f1-like_TNB"/>
</dbReference>
<evidence type="ECO:0000313" key="3">
    <source>
        <dbReference type="EMBL" id="MBI4210666.1"/>
    </source>
</evidence>
<dbReference type="GO" id="GO:0003677">
    <property type="term" value="F:DNA binding"/>
    <property type="evidence" value="ECO:0007669"/>
    <property type="project" value="UniProtKB-KW"/>
</dbReference>
<sequence length="108" mass="11697">MLAYKAGSAGCKLAKVNPRNTTKACSRCGSLKEMPLSQRIYSCGNCGVELDRDYNAAINILNKYTGRVPALAREPPSTLIGQGDSMKQETTLVERLAVSSDANPFRGW</sequence>
<proteinExistence type="predicted"/>
<evidence type="ECO:0000256" key="1">
    <source>
        <dbReference type="ARBA" id="ARBA00023125"/>
    </source>
</evidence>
<dbReference type="Proteomes" id="UP000732298">
    <property type="component" value="Unassembled WGS sequence"/>
</dbReference>
<protein>
    <submittedName>
        <fullName evidence="3">Transposase</fullName>
    </submittedName>
</protein>
<feature type="domain" description="Cas12f1-like TNB" evidence="2">
    <location>
        <begin position="1"/>
        <end position="60"/>
    </location>
</feature>
<evidence type="ECO:0000313" key="4">
    <source>
        <dbReference type="Proteomes" id="UP000732298"/>
    </source>
</evidence>
<dbReference type="AlphaFoldDB" id="A0A8T3YN15"/>
<evidence type="ECO:0000259" key="2">
    <source>
        <dbReference type="Pfam" id="PF07282"/>
    </source>
</evidence>
<accession>A0A8T3YN15</accession>
<dbReference type="EMBL" id="JACQPB010000039">
    <property type="protein sequence ID" value="MBI4210666.1"/>
    <property type="molecule type" value="Genomic_DNA"/>
</dbReference>
<comment type="caution">
    <text evidence="3">The sequence shown here is derived from an EMBL/GenBank/DDBJ whole genome shotgun (WGS) entry which is preliminary data.</text>
</comment>
<keyword evidence="1" id="KW-0238">DNA-binding</keyword>